<evidence type="ECO:0000313" key="4">
    <source>
        <dbReference type="Proteomes" id="UP001642464"/>
    </source>
</evidence>
<feature type="non-terminal residue" evidence="3">
    <location>
        <position position="1"/>
    </location>
</feature>
<keyword evidence="2" id="KW-1133">Transmembrane helix</keyword>
<keyword evidence="4" id="KW-1185">Reference proteome</keyword>
<organism evidence="3 4">
    <name type="scientific">Durusdinium trenchii</name>
    <dbReference type="NCBI Taxonomy" id="1381693"/>
    <lineage>
        <taxon>Eukaryota</taxon>
        <taxon>Sar</taxon>
        <taxon>Alveolata</taxon>
        <taxon>Dinophyceae</taxon>
        <taxon>Suessiales</taxon>
        <taxon>Symbiodiniaceae</taxon>
        <taxon>Durusdinium</taxon>
    </lineage>
</organism>
<feature type="region of interest" description="Disordered" evidence="1">
    <location>
        <begin position="114"/>
        <end position="138"/>
    </location>
</feature>
<dbReference type="EMBL" id="CAXAMM010008091">
    <property type="protein sequence ID" value="CAK9016292.1"/>
    <property type="molecule type" value="Genomic_DNA"/>
</dbReference>
<feature type="transmembrane region" description="Helical" evidence="2">
    <location>
        <begin position="52"/>
        <end position="71"/>
    </location>
</feature>
<keyword evidence="2" id="KW-0472">Membrane</keyword>
<comment type="caution">
    <text evidence="3">The sequence shown here is derived from an EMBL/GenBank/DDBJ whole genome shotgun (WGS) entry which is preliminary data.</text>
</comment>
<feature type="transmembrane region" description="Helical" evidence="2">
    <location>
        <begin position="12"/>
        <end position="32"/>
    </location>
</feature>
<keyword evidence="2" id="KW-0812">Transmembrane</keyword>
<evidence type="ECO:0000256" key="2">
    <source>
        <dbReference type="SAM" id="Phobius"/>
    </source>
</evidence>
<dbReference type="Proteomes" id="UP001642464">
    <property type="component" value="Unassembled WGS sequence"/>
</dbReference>
<evidence type="ECO:0000313" key="3">
    <source>
        <dbReference type="EMBL" id="CAK9016292.1"/>
    </source>
</evidence>
<name>A0ABP0JPF9_9DINO</name>
<reference evidence="3 4" key="1">
    <citation type="submission" date="2024-02" db="EMBL/GenBank/DDBJ databases">
        <authorList>
            <person name="Chen Y."/>
            <person name="Shah S."/>
            <person name="Dougan E. K."/>
            <person name="Thang M."/>
            <person name="Chan C."/>
        </authorList>
    </citation>
    <scope>NUCLEOTIDE SEQUENCE [LARGE SCALE GENOMIC DNA]</scope>
</reference>
<gene>
    <name evidence="3" type="ORF">SCF082_LOCUS13117</name>
</gene>
<evidence type="ECO:0000256" key="1">
    <source>
        <dbReference type="SAM" id="MobiDB-lite"/>
    </source>
</evidence>
<accession>A0ABP0JPF9</accession>
<protein>
    <submittedName>
        <fullName evidence="3">Uncharacterized protein</fullName>
    </submittedName>
</protein>
<proteinExistence type="predicted"/>
<sequence length="138" mass="14841">ECGCKCGESIATLGAFFIAAAGAFWLVGRTWLEPGFGLATELGDLTYHQFNMFWFYLGGITVAVGIVYALYARKGSAFAREPADQPEDEEGKLTVSEVSAFNTCFLIRSPAMSKKSTSALKEKPAAAPTPYVMLPAEP</sequence>